<dbReference type="EMBL" id="CM037162">
    <property type="protein sequence ID" value="KAH7862356.1"/>
    <property type="molecule type" value="Genomic_DNA"/>
</dbReference>
<accession>A0ACB7ZA64</accession>
<organism evidence="1 2">
    <name type="scientific">Vaccinium darrowii</name>
    <dbReference type="NCBI Taxonomy" id="229202"/>
    <lineage>
        <taxon>Eukaryota</taxon>
        <taxon>Viridiplantae</taxon>
        <taxon>Streptophyta</taxon>
        <taxon>Embryophyta</taxon>
        <taxon>Tracheophyta</taxon>
        <taxon>Spermatophyta</taxon>
        <taxon>Magnoliopsida</taxon>
        <taxon>eudicotyledons</taxon>
        <taxon>Gunneridae</taxon>
        <taxon>Pentapetalae</taxon>
        <taxon>asterids</taxon>
        <taxon>Ericales</taxon>
        <taxon>Ericaceae</taxon>
        <taxon>Vaccinioideae</taxon>
        <taxon>Vaccinieae</taxon>
        <taxon>Vaccinium</taxon>
    </lineage>
</organism>
<reference evidence="1 2" key="1">
    <citation type="journal article" date="2021" name="Hortic Res">
        <title>High-quality reference genome and annotation aids understanding of berry development for evergreen blueberry (Vaccinium darrowii).</title>
        <authorList>
            <person name="Yu J."/>
            <person name="Hulse-Kemp A.M."/>
            <person name="Babiker E."/>
            <person name="Staton M."/>
        </authorList>
    </citation>
    <scope>NUCLEOTIDE SEQUENCE [LARGE SCALE GENOMIC DNA]</scope>
    <source>
        <strain evidence="2">cv. NJ 8807/NJ 8810</strain>
        <tissue evidence="1">Young leaf</tissue>
    </source>
</reference>
<sequence length="165" mass="18410">MGKHARREPDDELFDDHNPGCTWGIIHALHYHHWQSTAKKMLSHKKHNGPRHTKGVFGLRGNKARAAICSTEIKTASGRRLLQTVDPDINTLSTKATYIAVSSPSRLLCKSLNISEVSCKFQVAGKLSAYSFIKLPAAAKMRRMKKKTEDLLLGFPQLGQSFLKS</sequence>
<gene>
    <name evidence="1" type="ORF">Vadar_003667</name>
</gene>
<protein>
    <submittedName>
        <fullName evidence="1">Uncharacterized protein</fullName>
    </submittedName>
</protein>
<name>A0ACB7ZA64_9ERIC</name>
<dbReference type="Proteomes" id="UP000828048">
    <property type="component" value="Chromosome 12"/>
</dbReference>
<comment type="caution">
    <text evidence="1">The sequence shown here is derived from an EMBL/GenBank/DDBJ whole genome shotgun (WGS) entry which is preliminary data.</text>
</comment>
<proteinExistence type="predicted"/>
<evidence type="ECO:0000313" key="2">
    <source>
        <dbReference type="Proteomes" id="UP000828048"/>
    </source>
</evidence>
<evidence type="ECO:0000313" key="1">
    <source>
        <dbReference type="EMBL" id="KAH7862356.1"/>
    </source>
</evidence>
<keyword evidence="2" id="KW-1185">Reference proteome</keyword>